<proteinExistence type="predicted"/>
<sequence>MHTNPDRIRSKEVTMIYNNCIQSATTSSIKDEAAFDFRYSEVLWTKQ</sequence>
<dbReference type="EMBL" id="VSSQ01003589">
    <property type="protein sequence ID" value="MPM21435.1"/>
    <property type="molecule type" value="Genomic_DNA"/>
</dbReference>
<dbReference type="AlphaFoldDB" id="A0A644XYV0"/>
<reference evidence="1" key="1">
    <citation type="submission" date="2019-08" db="EMBL/GenBank/DDBJ databases">
        <authorList>
            <person name="Kucharzyk K."/>
            <person name="Murdoch R.W."/>
            <person name="Higgins S."/>
            <person name="Loffler F."/>
        </authorList>
    </citation>
    <scope>NUCLEOTIDE SEQUENCE</scope>
</reference>
<organism evidence="1">
    <name type="scientific">bioreactor metagenome</name>
    <dbReference type="NCBI Taxonomy" id="1076179"/>
    <lineage>
        <taxon>unclassified sequences</taxon>
        <taxon>metagenomes</taxon>
        <taxon>ecological metagenomes</taxon>
    </lineage>
</organism>
<comment type="caution">
    <text evidence="1">The sequence shown here is derived from an EMBL/GenBank/DDBJ whole genome shotgun (WGS) entry which is preliminary data.</text>
</comment>
<name>A0A644XYV0_9ZZZZ</name>
<accession>A0A644XYV0</accession>
<gene>
    <name evidence="1" type="ORF">SDC9_67879</name>
</gene>
<protein>
    <submittedName>
        <fullName evidence="1">Uncharacterized protein</fullName>
    </submittedName>
</protein>
<evidence type="ECO:0000313" key="1">
    <source>
        <dbReference type="EMBL" id="MPM21435.1"/>
    </source>
</evidence>